<protein>
    <submittedName>
        <fullName evidence="2">Uncharacterized protein</fullName>
    </submittedName>
</protein>
<evidence type="ECO:0000256" key="1">
    <source>
        <dbReference type="SAM" id="MobiDB-lite"/>
    </source>
</evidence>
<dbReference type="OrthoDB" id="3373298at2"/>
<gene>
    <name evidence="2" type="ordered locus">Psed_6868</name>
</gene>
<feature type="region of interest" description="Disordered" evidence="1">
    <location>
        <begin position="102"/>
        <end position="176"/>
    </location>
</feature>
<keyword evidence="2" id="KW-0614">Plasmid</keyword>
<feature type="compositionally biased region" description="Low complexity" evidence="1">
    <location>
        <begin position="411"/>
        <end position="435"/>
    </location>
</feature>
<dbReference type="KEGG" id="pdx:Psed_6868"/>
<sequence>MDLSRWLRRVAARRPHVLIVAARNGVAVRLAVEAELSRRDWPIADTPADADVLLVAGRAGPELTAAIEAIWASVPQPRTYLAIDAPEGLEATLDRASADLAAARPAAGPAPSAPTAAEPIEDGRGGTPRHLDGNLHPDEKPGSPQHGGHEQDGGHEQHGGHGGHGEMEMPGGLAMADLGDDRDGLMLDRLNVALGPVLPDWPAGLVLEVALQGDVVQQAHARLVDDPPGEPFWTSRTSAALGDGDCPDIGRRAVARELDAVARVLAVAGWAAPAAGARRLRDRLLTGASLDPTCAAVEALVRRIRRSRTLHRMVRGLPHVPALVALRLEALGLAVEALHEPTGDAIATRAPTSRARPVHSARYEQARIELAEVARLVVGTDLAVARLLLAAADPATDGDTTVVPGDAPVVTTAGDDAPAATTAGDGTAPGTQPGMRDGGRRDRG</sequence>
<evidence type="ECO:0000313" key="2">
    <source>
        <dbReference type="EMBL" id="AEA28939.1"/>
    </source>
</evidence>
<organism evidence="2 3">
    <name type="scientific">Pseudonocardia dioxanivorans (strain ATCC 55486 / DSM 44775 / JCM 13855 / CB1190)</name>
    <dbReference type="NCBI Taxonomy" id="675635"/>
    <lineage>
        <taxon>Bacteria</taxon>
        <taxon>Bacillati</taxon>
        <taxon>Actinomycetota</taxon>
        <taxon>Actinomycetes</taxon>
        <taxon>Pseudonocardiales</taxon>
        <taxon>Pseudonocardiaceae</taxon>
        <taxon>Pseudonocardia</taxon>
    </lineage>
</organism>
<dbReference type="AlphaFoldDB" id="F2L6P5"/>
<feature type="compositionally biased region" description="Low complexity" evidence="1">
    <location>
        <begin position="102"/>
        <end position="117"/>
    </location>
</feature>
<dbReference type="EMBL" id="CP002594">
    <property type="protein sequence ID" value="AEA28939.1"/>
    <property type="molecule type" value="Genomic_DNA"/>
</dbReference>
<dbReference type="RefSeq" id="WP_013678830.1">
    <property type="nucleotide sequence ID" value="NC_015314.1"/>
</dbReference>
<dbReference type="Proteomes" id="UP000007809">
    <property type="component" value="Plasmid pPSED01"/>
</dbReference>
<proteinExistence type="predicted"/>
<name>F2L6P5_PSEUX</name>
<evidence type="ECO:0000313" key="3">
    <source>
        <dbReference type="Proteomes" id="UP000007809"/>
    </source>
</evidence>
<dbReference type="eggNOG" id="ENOG502ZBMW">
    <property type="taxonomic scope" value="Bacteria"/>
</dbReference>
<keyword evidence="3" id="KW-1185">Reference proteome</keyword>
<feature type="compositionally biased region" description="Basic and acidic residues" evidence="1">
    <location>
        <begin position="121"/>
        <end position="167"/>
    </location>
</feature>
<geneLocation type="plasmid" evidence="2 3">
    <name>pPSED01</name>
</geneLocation>
<accession>F2L6P5</accession>
<dbReference type="HOGENOM" id="CLU_033151_0_0_11"/>
<reference evidence="2 3" key="1">
    <citation type="journal article" date="2011" name="J. Bacteriol.">
        <title>Genome sequence of the 1,4-dioxane-degrading Pseudonocardia dioxanivorans strain CB1190.</title>
        <authorList>
            <person name="Sales C.M."/>
            <person name="Mahendra S."/>
            <person name="Grostern A."/>
            <person name="Parales R.E."/>
            <person name="Goodwin L.A."/>
            <person name="Woyke T."/>
            <person name="Nolan M."/>
            <person name="Lapidus A."/>
            <person name="Chertkov O."/>
            <person name="Ovchinnikova G."/>
            <person name="Sczyrba A."/>
            <person name="Alvarez-Cohen L."/>
        </authorList>
    </citation>
    <scope>NUCLEOTIDE SEQUENCE [LARGE SCALE GENOMIC DNA]</scope>
    <source>
        <strain evidence="3">ATCC 55486 / DSM 44775 / JCM 13855 / CB1190</strain>
    </source>
</reference>
<feature type="region of interest" description="Disordered" evidence="1">
    <location>
        <begin position="410"/>
        <end position="444"/>
    </location>
</feature>